<dbReference type="GO" id="GO:0004519">
    <property type="term" value="F:endonuclease activity"/>
    <property type="evidence" value="ECO:0007669"/>
    <property type="project" value="UniProtKB-KW"/>
</dbReference>
<evidence type="ECO:0000259" key="10">
    <source>
        <dbReference type="PROSITE" id="PS50994"/>
    </source>
</evidence>
<keyword evidence="1" id="KW-0540">Nuclease</keyword>
<name>A0AAV2YPK8_9STRA</name>
<keyword evidence="8" id="KW-0239">DNA-directed DNA polymerase</keyword>
<sequence>FKEYRALVERFHSRNIQRLVIDNEGEFVSTVFSAYCKAKIKHFTTVAHTPEQNDMIESRSKQLLGQCRSVLIDGNLLKQSWAHCVQCLVYLYNRTVCRETGKTPFELWKCHKV</sequence>
<dbReference type="AlphaFoldDB" id="A0AAV2YPK8"/>
<keyword evidence="4" id="KW-0378">Hydrolase</keyword>
<keyword evidence="3" id="KW-0255">Endonuclease</keyword>
<dbReference type="PANTHER" id="PTHR42648">
    <property type="entry name" value="TRANSPOSASE, PUTATIVE-RELATED"/>
    <property type="match status" value="1"/>
</dbReference>
<evidence type="ECO:0000256" key="7">
    <source>
        <dbReference type="ARBA" id="ARBA00022918"/>
    </source>
</evidence>
<keyword evidence="8" id="KW-0808">Transferase</keyword>
<evidence type="ECO:0000256" key="1">
    <source>
        <dbReference type="ARBA" id="ARBA00022722"/>
    </source>
</evidence>
<feature type="domain" description="Integrase catalytic" evidence="10">
    <location>
        <begin position="1"/>
        <end position="112"/>
    </location>
</feature>
<dbReference type="Proteomes" id="UP001146120">
    <property type="component" value="Unassembled WGS sequence"/>
</dbReference>
<evidence type="ECO:0000256" key="2">
    <source>
        <dbReference type="ARBA" id="ARBA00022723"/>
    </source>
</evidence>
<reference evidence="11" key="1">
    <citation type="submission" date="2022-11" db="EMBL/GenBank/DDBJ databases">
        <authorList>
            <person name="Morgan W.R."/>
            <person name="Tartar A."/>
        </authorList>
    </citation>
    <scope>NUCLEOTIDE SEQUENCE</scope>
    <source>
        <strain evidence="11">ARSEF 373</strain>
    </source>
</reference>
<dbReference type="GO" id="GO:0003676">
    <property type="term" value="F:nucleic acid binding"/>
    <property type="evidence" value="ECO:0007669"/>
    <property type="project" value="InterPro"/>
</dbReference>
<dbReference type="SUPFAM" id="SSF53098">
    <property type="entry name" value="Ribonuclease H-like"/>
    <property type="match status" value="1"/>
</dbReference>
<organism evidence="11 12">
    <name type="scientific">Lagenidium giganteum</name>
    <dbReference type="NCBI Taxonomy" id="4803"/>
    <lineage>
        <taxon>Eukaryota</taxon>
        <taxon>Sar</taxon>
        <taxon>Stramenopiles</taxon>
        <taxon>Oomycota</taxon>
        <taxon>Peronosporomycetes</taxon>
        <taxon>Pythiales</taxon>
        <taxon>Pythiaceae</taxon>
    </lineage>
</organism>
<evidence type="ECO:0000256" key="5">
    <source>
        <dbReference type="ARBA" id="ARBA00022842"/>
    </source>
</evidence>
<evidence type="ECO:0000256" key="9">
    <source>
        <dbReference type="ARBA" id="ARBA00023172"/>
    </source>
</evidence>
<keyword evidence="6" id="KW-0229">DNA integration</keyword>
<reference evidence="11" key="2">
    <citation type="journal article" date="2023" name="Microbiol Resour">
        <title>Decontamination and Annotation of the Draft Genome Sequence of the Oomycete Lagenidium giganteum ARSEF 373.</title>
        <authorList>
            <person name="Morgan W.R."/>
            <person name="Tartar A."/>
        </authorList>
    </citation>
    <scope>NUCLEOTIDE SEQUENCE</scope>
    <source>
        <strain evidence="11">ARSEF 373</strain>
    </source>
</reference>
<evidence type="ECO:0000256" key="8">
    <source>
        <dbReference type="ARBA" id="ARBA00022932"/>
    </source>
</evidence>
<dbReference type="Gene3D" id="3.30.420.10">
    <property type="entry name" value="Ribonuclease H-like superfamily/Ribonuclease H"/>
    <property type="match status" value="1"/>
</dbReference>
<evidence type="ECO:0000256" key="6">
    <source>
        <dbReference type="ARBA" id="ARBA00022908"/>
    </source>
</evidence>
<dbReference type="InterPro" id="IPR001584">
    <property type="entry name" value="Integrase_cat-core"/>
</dbReference>
<dbReference type="EMBL" id="DAKRPA010000212">
    <property type="protein sequence ID" value="DAZ95263.1"/>
    <property type="molecule type" value="Genomic_DNA"/>
</dbReference>
<protein>
    <recommendedName>
        <fullName evidence="10">Integrase catalytic domain-containing protein</fullName>
    </recommendedName>
</protein>
<dbReference type="PANTHER" id="PTHR42648:SF11">
    <property type="entry name" value="TRANSPOSON TY4-P GAG-POL POLYPROTEIN"/>
    <property type="match status" value="1"/>
</dbReference>
<comment type="caution">
    <text evidence="11">The sequence shown here is derived from an EMBL/GenBank/DDBJ whole genome shotgun (WGS) entry which is preliminary data.</text>
</comment>
<dbReference type="GO" id="GO:0016787">
    <property type="term" value="F:hydrolase activity"/>
    <property type="evidence" value="ECO:0007669"/>
    <property type="project" value="UniProtKB-KW"/>
</dbReference>
<keyword evidence="12" id="KW-1185">Reference proteome</keyword>
<gene>
    <name evidence="11" type="ORF">N0F65_002375</name>
</gene>
<evidence type="ECO:0000313" key="12">
    <source>
        <dbReference type="Proteomes" id="UP001146120"/>
    </source>
</evidence>
<dbReference type="InterPro" id="IPR039537">
    <property type="entry name" value="Retrotran_Ty1/copia-like"/>
</dbReference>
<keyword evidence="8" id="KW-0548">Nucleotidyltransferase</keyword>
<feature type="non-terminal residue" evidence="11">
    <location>
        <position position="1"/>
    </location>
</feature>
<keyword evidence="7" id="KW-0695">RNA-directed DNA polymerase</keyword>
<keyword evidence="2" id="KW-0479">Metal-binding</keyword>
<dbReference type="GO" id="GO:0003964">
    <property type="term" value="F:RNA-directed DNA polymerase activity"/>
    <property type="evidence" value="ECO:0007669"/>
    <property type="project" value="UniProtKB-KW"/>
</dbReference>
<dbReference type="GO" id="GO:0046872">
    <property type="term" value="F:metal ion binding"/>
    <property type="evidence" value="ECO:0007669"/>
    <property type="project" value="UniProtKB-KW"/>
</dbReference>
<dbReference type="InterPro" id="IPR012337">
    <property type="entry name" value="RNaseH-like_sf"/>
</dbReference>
<keyword evidence="5" id="KW-0460">Magnesium</keyword>
<accession>A0AAV2YPK8</accession>
<keyword evidence="9" id="KW-0233">DNA recombination</keyword>
<dbReference type="GO" id="GO:0003887">
    <property type="term" value="F:DNA-directed DNA polymerase activity"/>
    <property type="evidence" value="ECO:0007669"/>
    <property type="project" value="UniProtKB-KW"/>
</dbReference>
<dbReference type="PROSITE" id="PS50994">
    <property type="entry name" value="INTEGRASE"/>
    <property type="match status" value="1"/>
</dbReference>
<evidence type="ECO:0000256" key="3">
    <source>
        <dbReference type="ARBA" id="ARBA00022759"/>
    </source>
</evidence>
<dbReference type="InterPro" id="IPR036397">
    <property type="entry name" value="RNaseH_sf"/>
</dbReference>
<evidence type="ECO:0000256" key="4">
    <source>
        <dbReference type="ARBA" id="ARBA00022801"/>
    </source>
</evidence>
<evidence type="ECO:0000313" key="11">
    <source>
        <dbReference type="EMBL" id="DAZ95263.1"/>
    </source>
</evidence>
<dbReference type="GO" id="GO:0015074">
    <property type="term" value="P:DNA integration"/>
    <property type="evidence" value="ECO:0007669"/>
    <property type="project" value="UniProtKB-KW"/>
</dbReference>
<proteinExistence type="predicted"/>
<dbReference type="GO" id="GO:0006310">
    <property type="term" value="P:DNA recombination"/>
    <property type="evidence" value="ECO:0007669"/>
    <property type="project" value="UniProtKB-KW"/>
</dbReference>